<dbReference type="PANTHER" id="PTHR45990">
    <property type="entry name" value="DNA REPAIR PROTEIN REV1"/>
    <property type="match status" value="1"/>
</dbReference>
<feature type="region of interest" description="Disordered" evidence="1">
    <location>
        <begin position="58"/>
        <end position="153"/>
    </location>
</feature>
<protein>
    <recommendedName>
        <fullName evidence="2">BRCT domain-containing protein</fullName>
    </recommendedName>
</protein>
<dbReference type="GO" id="GO:0070987">
    <property type="term" value="P:error-free translesion synthesis"/>
    <property type="evidence" value="ECO:0007669"/>
    <property type="project" value="TreeGrafter"/>
</dbReference>
<reference evidence="3" key="1">
    <citation type="journal article" date="2020" name="Nat. Commun.">
        <title>Large-scale genome sequencing of mycorrhizal fungi provides insights into the early evolution of symbiotic traits.</title>
        <authorList>
            <person name="Miyauchi S."/>
            <person name="Kiss E."/>
            <person name="Kuo A."/>
            <person name="Drula E."/>
            <person name="Kohler A."/>
            <person name="Sanchez-Garcia M."/>
            <person name="Morin E."/>
            <person name="Andreopoulos B."/>
            <person name="Barry K.W."/>
            <person name="Bonito G."/>
            <person name="Buee M."/>
            <person name="Carver A."/>
            <person name="Chen C."/>
            <person name="Cichocki N."/>
            <person name="Clum A."/>
            <person name="Culley D."/>
            <person name="Crous P.W."/>
            <person name="Fauchery L."/>
            <person name="Girlanda M."/>
            <person name="Hayes R.D."/>
            <person name="Keri Z."/>
            <person name="LaButti K."/>
            <person name="Lipzen A."/>
            <person name="Lombard V."/>
            <person name="Magnuson J."/>
            <person name="Maillard F."/>
            <person name="Murat C."/>
            <person name="Nolan M."/>
            <person name="Ohm R.A."/>
            <person name="Pangilinan J."/>
            <person name="Pereira M.F."/>
            <person name="Perotto S."/>
            <person name="Peter M."/>
            <person name="Pfister S."/>
            <person name="Riley R."/>
            <person name="Sitrit Y."/>
            <person name="Stielow J.B."/>
            <person name="Szollosi G."/>
            <person name="Zifcakova L."/>
            <person name="Stursova M."/>
            <person name="Spatafora J.W."/>
            <person name="Tedersoo L."/>
            <person name="Vaario L.M."/>
            <person name="Yamada A."/>
            <person name="Yan M."/>
            <person name="Wang P."/>
            <person name="Xu J."/>
            <person name="Bruns T."/>
            <person name="Baldrian P."/>
            <person name="Vilgalys R."/>
            <person name="Dunand C."/>
            <person name="Henrissat B."/>
            <person name="Grigoriev I.V."/>
            <person name="Hibbett D."/>
            <person name="Nagy L.G."/>
            <person name="Martin F.M."/>
        </authorList>
    </citation>
    <scope>NUCLEOTIDE SEQUENCE</scope>
    <source>
        <strain evidence="3">UH-Tt-Lm1</strain>
    </source>
</reference>
<dbReference type="GO" id="GO:0017125">
    <property type="term" value="F:deoxycytidyl transferase activity"/>
    <property type="evidence" value="ECO:0007669"/>
    <property type="project" value="TreeGrafter"/>
</dbReference>
<dbReference type="AlphaFoldDB" id="A0A9P6HAI9"/>
<feature type="domain" description="BRCT" evidence="2">
    <location>
        <begin position="155"/>
        <end position="248"/>
    </location>
</feature>
<keyword evidence="4" id="KW-1185">Reference proteome</keyword>
<dbReference type="EMBL" id="WIUZ02000011">
    <property type="protein sequence ID" value="KAF9782919.1"/>
    <property type="molecule type" value="Genomic_DNA"/>
</dbReference>
<dbReference type="PROSITE" id="PS50172">
    <property type="entry name" value="BRCT"/>
    <property type="match status" value="1"/>
</dbReference>
<organism evidence="3 4">
    <name type="scientific">Thelephora terrestris</name>
    <dbReference type="NCBI Taxonomy" id="56493"/>
    <lineage>
        <taxon>Eukaryota</taxon>
        <taxon>Fungi</taxon>
        <taxon>Dikarya</taxon>
        <taxon>Basidiomycota</taxon>
        <taxon>Agaricomycotina</taxon>
        <taxon>Agaricomycetes</taxon>
        <taxon>Thelephorales</taxon>
        <taxon>Thelephoraceae</taxon>
        <taxon>Thelephora</taxon>
    </lineage>
</organism>
<gene>
    <name evidence="3" type="ORF">BJ322DRAFT_1073314</name>
</gene>
<evidence type="ECO:0000313" key="4">
    <source>
        <dbReference type="Proteomes" id="UP000736335"/>
    </source>
</evidence>
<dbReference type="InterPro" id="IPR001357">
    <property type="entry name" value="BRCT_dom"/>
</dbReference>
<dbReference type="SUPFAM" id="SSF52113">
    <property type="entry name" value="BRCT domain"/>
    <property type="match status" value="1"/>
</dbReference>
<evidence type="ECO:0000256" key="1">
    <source>
        <dbReference type="SAM" id="MobiDB-lite"/>
    </source>
</evidence>
<dbReference type="SMART" id="SM00292">
    <property type="entry name" value="BRCT"/>
    <property type="match status" value="1"/>
</dbReference>
<accession>A0A9P6HAI9</accession>
<dbReference type="InterPro" id="IPR036420">
    <property type="entry name" value="BRCT_dom_sf"/>
</dbReference>
<comment type="caution">
    <text evidence="3">The sequence shown here is derived from an EMBL/GenBank/DDBJ whole genome shotgun (WGS) entry which is preliminary data.</text>
</comment>
<feature type="region of interest" description="Disordered" evidence="1">
    <location>
        <begin position="12"/>
        <end position="46"/>
    </location>
</feature>
<dbReference type="GO" id="GO:0003887">
    <property type="term" value="F:DNA-directed DNA polymerase activity"/>
    <property type="evidence" value="ECO:0007669"/>
    <property type="project" value="TreeGrafter"/>
</dbReference>
<reference evidence="3" key="2">
    <citation type="submission" date="2020-11" db="EMBL/GenBank/DDBJ databases">
        <authorList>
            <consortium name="DOE Joint Genome Institute"/>
            <person name="Kuo A."/>
            <person name="Miyauchi S."/>
            <person name="Kiss E."/>
            <person name="Drula E."/>
            <person name="Kohler A."/>
            <person name="Sanchez-Garcia M."/>
            <person name="Andreopoulos B."/>
            <person name="Barry K.W."/>
            <person name="Bonito G."/>
            <person name="Buee M."/>
            <person name="Carver A."/>
            <person name="Chen C."/>
            <person name="Cichocki N."/>
            <person name="Clum A."/>
            <person name="Culley D."/>
            <person name="Crous P.W."/>
            <person name="Fauchery L."/>
            <person name="Girlanda M."/>
            <person name="Hayes R."/>
            <person name="Keri Z."/>
            <person name="Labutti K."/>
            <person name="Lipzen A."/>
            <person name="Lombard V."/>
            <person name="Magnuson J."/>
            <person name="Maillard F."/>
            <person name="Morin E."/>
            <person name="Murat C."/>
            <person name="Nolan M."/>
            <person name="Ohm R."/>
            <person name="Pangilinan J."/>
            <person name="Pereira M."/>
            <person name="Perotto S."/>
            <person name="Peter M."/>
            <person name="Riley R."/>
            <person name="Sitrit Y."/>
            <person name="Stielow B."/>
            <person name="Szollosi G."/>
            <person name="Zifcakova L."/>
            <person name="Stursova M."/>
            <person name="Spatafora J.W."/>
            <person name="Tedersoo L."/>
            <person name="Vaario L.-M."/>
            <person name="Yamada A."/>
            <person name="Yan M."/>
            <person name="Wang P."/>
            <person name="Xu J."/>
            <person name="Bruns T."/>
            <person name="Baldrian P."/>
            <person name="Vilgalys R."/>
            <person name="Henrissat B."/>
            <person name="Grigoriev I.V."/>
            <person name="Hibbett D."/>
            <person name="Nagy L.G."/>
            <person name="Martin F.M."/>
        </authorList>
    </citation>
    <scope>NUCLEOTIDE SEQUENCE</scope>
    <source>
        <strain evidence="3">UH-Tt-Lm1</strain>
    </source>
</reference>
<dbReference type="Pfam" id="PF16589">
    <property type="entry name" value="BRCT_2"/>
    <property type="match status" value="1"/>
</dbReference>
<sequence>MASLERYFPVVKTSSSLKQKDTKKSASRYNPYQAPTAPRNGKRPSNTALNKFLLSTLKDENNPITHPTSRFRAEHVESTATGHQRAESAGNRTVYLNHRREKLKNQEERPAPSTSASTSAKMQPQPSSTSSTSTSSATSPPSSSTATKVDEPPKTKKLVMAGVRVYINGYLCDTTDIEMKRTVTLAGGQVLLTPSNATHILTSQGLSGSKTHKHLTKNARTKVHVVKPEWVVDSINVGKRLPERHYTVVVNHTMNSVAAMLGGGTYERPLPPSS</sequence>
<dbReference type="Proteomes" id="UP000736335">
    <property type="component" value="Unassembled WGS sequence"/>
</dbReference>
<evidence type="ECO:0000313" key="3">
    <source>
        <dbReference type="EMBL" id="KAF9782919.1"/>
    </source>
</evidence>
<feature type="compositionally biased region" description="Low complexity" evidence="1">
    <location>
        <begin position="111"/>
        <end position="147"/>
    </location>
</feature>
<name>A0A9P6HAI9_9AGAM</name>
<dbReference type="Gene3D" id="3.40.50.10190">
    <property type="entry name" value="BRCT domain"/>
    <property type="match status" value="1"/>
</dbReference>
<evidence type="ECO:0000259" key="2">
    <source>
        <dbReference type="PROSITE" id="PS50172"/>
    </source>
</evidence>
<proteinExistence type="predicted"/>
<dbReference type="GO" id="GO:0042276">
    <property type="term" value="P:error-prone translesion synthesis"/>
    <property type="evidence" value="ECO:0007669"/>
    <property type="project" value="TreeGrafter"/>
</dbReference>
<dbReference type="GO" id="GO:0005634">
    <property type="term" value="C:nucleus"/>
    <property type="evidence" value="ECO:0007669"/>
    <property type="project" value="TreeGrafter"/>
</dbReference>
<dbReference type="PANTHER" id="PTHR45990:SF1">
    <property type="entry name" value="DNA REPAIR PROTEIN REV1"/>
    <property type="match status" value="1"/>
</dbReference>
<dbReference type="OrthoDB" id="427711at2759"/>